<feature type="transmembrane region" description="Helical" evidence="6">
    <location>
        <begin position="391"/>
        <end position="412"/>
    </location>
</feature>
<evidence type="ECO:0000256" key="5">
    <source>
        <dbReference type="ARBA" id="ARBA00023136"/>
    </source>
</evidence>
<dbReference type="FunFam" id="1.20.1250.20:FF:000106">
    <property type="entry name" value="MFS transporter, putative"/>
    <property type="match status" value="1"/>
</dbReference>
<evidence type="ECO:0008006" key="9">
    <source>
        <dbReference type="Google" id="ProtNLM"/>
    </source>
</evidence>
<evidence type="ECO:0000256" key="1">
    <source>
        <dbReference type="ARBA" id="ARBA00004141"/>
    </source>
</evidence>
<dbReference type="RefSeq" id="XP_058332181.1">
    <property type="nucleotide sequence ID" value="XM_058473178.1"/>
</dbReference>
<evidence type="ECO:0000256" key="2">
    <source>
        <dbReference type="ARBA" id="ARBA00022448"/>
    </source>
</evidence>
<sequence length="547" mass="61801">MTLTDSSSQNSIEKGVAGAPTIEAAGELYRPDLDDPLRHTIFDDAEQDPTFSKPSDTYEGLHRWDPYFKWTLEEEKKIIRTLDWKLCTMICVSFFCLQLDKANFALALANGVLQDMGLTTDDYDTGSTIYNVMYLVAELPSQMIGKKLGPNIWIPFMMVSWSIVVACQAFISHNKSAYLGVRALLGLLEGGFIPACVSYLASFYKSTELPGRMNAFWISFVLAGLIGSFLSYGFLHIDLHNGKHSWIYIFAFEGLITGVAGIFAFFWIPPSPVETKGMLRGKKGWFNEHEEMIVVNRILRDDPSKGDMGARDGLHLKALWESLKDYHMWPLFIVGLIWWLPLTPASSYLALEIEAAGFKKIDVTLMVIPSAVISVILMSSVTFLAERTNQRFLWGAAANVWVLGMLLGLYLIPPAPMKWVRWTLVTLLVGCPNVQPVMTALTSRNAGSGRTRTVAPALYTMANQISNIAAANVYRSNDAPYYYKGNKVLIGCVCATIVLFIFNKFWYDYWNRTYRAKWNAMSHEEKEIYLRENPELTNKRLDFRFAP</sequence>
<proteinExistence type="predicted"/>
<feature type="transmembrane region" description="Helical" evidence="6">
    <location>
        <begin position="247"/>
        <end position="268"/>
    </location>
</feature>
<gene>
    <name evidence="7" type="ORF">N7468_003881</name>
</gene>
<keyword evidence="4 6" id="KW-1133">Transmembrane helix</keyword>
<dbReference type="GeneID" id="83200481"/>
<keyword evidence="8" id="KW-1185">Reference proteome</keyword>
<dbReference type="OrthoDB" id="1935484at2759"/>
<dbReference type="InterPro" id="IPR011701">
    <property type="entry name" value="MFS"/>
</dbReference>
<keyword evidence="3 6" id="KW-0812">Transmembrane</keyword>
<comment type="subcellular location">
    <subcellularLocation>
        <location evidence="1">Membrane</location>
        <topology evidence="1">Multi-pass membrane protein</topology>
    </subcellularLocation>
</comment>
<keyword evidence="5 6" id="KW-0472">Membrane</keyword>
<dbReference type="Pfam" id="PF07690">
    <property type="entry name" value="MFS_1"/>
    <property type="match status" value="1"/>
</dbReference>
<dbReference type="AlphaFoldDB" id="A0A9W9PA72"/>
<evidence type="ECO:0000313" key="8">
    <source>
        <dbReference type="Proteomes" id="UP001150941"/>
    </source>
</evidence>
<evidence type="ECO:0000256" key="4">
    <source>
        <dbReference type="ARBA" id="ARBA00022989"/>
    </source>
</evidence>
<reference evidence="7" key="1">
    <citation type="submission" date="2022-11" db="EMBL/GenBank/DDBJ databases">
        <authorList>
            <person name="Petersen C."/>
        </authorList>
    </citation>
    <scope>NUCLEOTIDE SEQUENCE</scope>
    <source>
        <strain evidence="7">IBT 19713</strain>
    </source>
</reference>
<dbReference type="PANTHER" id="PTHR43791">
    <property type="entry name" value="PERMEASE-RELATED"/>
    <property type="match status" value="1"/>
</dbReference>
<feature type="transmembrane region" description="Helical" evidence="6">
    <location>
        <begin position="216"/>
        <end position="235"/>
    </location>
</feature>
<evidence type="ECO:0000256" key="6">
    <source>
        <dbReference type="SAM" id="Phobius"/>
    </source>
</evidence>
<dbReference type="SUPFAM" id="SSF103473">
    <property type="entry name" value="MFS general substrate transporter"/>
    <property type="match status" value="1"/>
</dbReference>
<feature type="transmembrane region" description="Helical" evidence="6">
    <location>
        <begin position="488"/>
        <end position="507"/>
    </location>
</feature>
<dbReference type="PANTHER" id="PTHR43791:SF104">
    <property type="entry name" value="MAJOR FACILITATOR SUPERFAMILY (MFS) PROFILE DOMAIN-CONTAINING PROTEIN-RELATED"/>
    <property type="match status" value="1"/>
</dbReference>
<dbReference type="InterPro" id="IPR036259">
    <property type="entry name" value="MFS_trans_sf"/>
</dbReference>
<evidence type="ECO:0000256" key="3">
    <source>
        <dbReference type="ARBA" id="ARBA00022692"/>
    </source>
</evidence>
<feature type="transmembrane region" description="Helical" evidence="6">
    <location>
        <begin position="183"/>
        <end position="204"/>
    </location>
</feature>
<feature type="transmembrane region" description="Helical" evidence="6">
    <location>
        <begin position="329"/>
        <end position="351"/>
    </location>
</feature>
<accession>A0A9W9PA72</accession>
<keyword evidence="2" id="KW-0813">Transport</keyword>
<dbReference type="EMBL" id="JAPQKS010000003">
    <property type="protein sequence ID" value="KAJ5239262.1"/>
    <property type="molecule type" value="Genomic_DNA"/>
</dbReference>
<protein>
    <recommendedName>
        <fullName evidence="9">Major facilitator superfamily (MFS) profile domain-containing protein</fullName>
    </recommendedName>
</protein>
<dbReference type="GO" id="GO:0022857">
    <property type="term" value="F:transmembrane transporter activity"/>
    <property type="evidence" value="ECO:0007669"/>
    <property type="project" value="InterPro"/>
</dbReference>
<name>A0A9W9PA72_9EURO</name>
<feature type="transmembrane region" description="Helical" evidence="6">
    <location>
        <begin position="363"/>
        <end position="385"/>
    </location>
</feature>
<comment type="caution">
    <text evidence="7">The sequence shown here is derived from an EMBL/GenBank/DDBJ whole genome shotgun (WGS) entry which is preliminary data.</text>
</comment>
<dbReference type="GO" id="GO:0016020">
    <property type="term" value="C:membrane"/>
    <property type="evidence" value="ECO:0007669"/>
    <property type="project" value="UniProtKB-SubCell"/>
</dbReference>
<reference evidence="7" key="2">
    <citation type="journal article" date="2023" name="IMA Fungus">
        <title>Comparative genomic study of the Penicillium genus elucidates a diverse pangenome and 15 lateral gene transfer events.</title>
        <authorList>
            <person name="Petersen C."/>
            <person name="Sorensen T."/>
            <person name="Nielsen M.R."/>
            <person name="Sondergaard T.E."/>
            <person name="Sorensen J.L."/>
            <person name="Fitzpatrick D.A."/>
            <person name="Frisvad J.C."/>
            <person name="Nielsen K.L."/>
        </authorList>
    </citation>
    <scope>NUCLEOTIDE SEQUENCE</scope>
    <source>
        <strain evidence="7">IBT 19713</strain>
    </source>
</reference>
<feature type="transmembrane region" description="Helical" evidence="6">
    <location>
        <begin position="152"/>
        <end position="171"/>
    </location>
</feature>
<organism evidence="7 8">
    <name type="scientific">Penicillium chermesinum</name>
    <dbReference type="NCBI Taxonomy" id="63820"/>
    <lineage>
        <taxon>Eukaryota</taxon>
        <taxon>Fungi</taxon>
        <taxon>Dikarya</taxon>
        <taxon>Ascomycota</taxon>
        <taxon>Pezizomycotina</taxon>
        <taxon>Eurotiomycetes</taxon>
        <taxon>Eurotiomycetidae</taxon>
        <taxon>Eurotiales</taxon>
        <taxon>Aspergillaceae</taxon>
        <taxon>Penicillium</taxon>
    </lineage>
</organism>
<evidence type="ECO:0000313" key="7">
    <source>
        <dbReference type="EMBL" id="KAJ5239262.1"/>
    </source>
</evidence>
<dbReference type="Proteomes" id="UP001150941">
    <property type="component" value="Unassembled WGS sequence"/>
</dbReference>
<dbReference type="Gene3D" id="1.20.1250.20">
    <property type="entry name" value="MFS general substrate transporter like domains"/>
    <property type="match status" value="1"/>
</dbReference>